<evidence type="ECO:0000313" key="1">
    <source>
        <dbReference type="EMBL" id="KAG9456031.1"/>
    </source>
</evidence>
<proteinExistence type="predicted"/>
<dbReference type="Proteomes" id="UP000825729">
    <property type="component" value="Unassembled WGS sequence"/>
</dbReference>
<dbReference type="EMBL" id="JAINDJ010000002">
    <property type="protein sequence ID" value="KAG9456031.1"/>
    <property type="molecule type" value="Genomic_DNA"/>
</dbReference>
<sequence>MQAIPVRPPLTVPRICSREFHFCSLRRGFGFARGRYLLNGKLRRNFRGNAFGGEIRGSDGRGNDRLSLWDEKPYELLPGGRIAFLDEQDIVTLLDPPKDLIPLDPASYNPAVYLWKKIEHIPEERRHRLLHLLKPRLVTRMWEMAGLRYGDAKLVQKTSSSLLSEEVSLLSPEFWNCRTSGGPLPIAWINKFKKALFSGKNGQTYGRMFLGGYFLARVTKSRSPLYFKVTELKEVMSTEQPCDLAYEFGDGLFGLCDYPEGFPQPATHPWPFNDNLVIYIRHVGPGVMVGQVWQEGIYLEQVPRRLCSEILMVKEYFT</sequence>
<dbReference type="PANTHER" id="PTHR37201">
    <property type="entry name" value="WD REPEAT PROTEIN"/>
    <property type="match status" value="1"/>
</dbReference>
<dbReference type="PANTHER" id="PTHR37201:SF1">
    <property type="entry name" value="WD REPEAT PROTEIN"/>
    <property type="match status" value="1"/>
</dbReference>
<reference evidence="1 2" key="1">
    <citation type="submission" date="2021-07" db="EMBL/GenBank/DDBJ databases">
        <title>The Aristolochia fimbriata genome: insights into angiosperm evolution, floral development and chemical biosynthesis.</title>
        <authorList>
            <person name="Jiao Y."/>
        </authorList>
    </citation>
    <scope>NUCLEOTIDE SEQUENCE [LARGE SCALE GENOMIC DNA]</scope>
    <source>
        <strain evidence="1">IBCAS-2021</strain>
        <tissue evidence="1">Leaf</tissue>
    </source>
</reference>
<accession>A0AAV7F877</accession>
<comment type="caution">
    <text evidence="1">The sequence shown here is derived from an EMBL/GenBank/DDBJ whole genome shotgun (WGS) entry which is preliminary data.</text>
</comment>
<name>A0AAV7F877_ARIFI</name>
<gene>
    <name evidence="1" type="ORF">H6P81_000539</name>
</gene>
<protein>
    <submittedName>
        <fullName evidence="1">Uncharacterized protein</fullName>
    </submittedName>
</protein>
<keyword evidence="2" id="KW-1185">Reference proteome</keyword>
<dbReference type="AlphaFoldDB" id="A0AAV7F877"/>
<evidence type="ECO:0000313" key="2">
    <source>
        <dbReference type="Proteomes" id="UP000825729"/>
    </source>
</evidence>
<organism evidence="1 2">
    <name type="scientific">Aristolochia fimbriata</name>
    <name type="common">White veined hardy Dutchman's pipe vine</name>
    <dbReference type="NCBI Taxonomy" id="158543"/>
    <lineage>
        <taxon>Eukaryota</taxon>
        <taxon>Viridiplantae</taxon>
        <taxon>Streptophyta</taxon>
        <taxon>Embryophyta</taxon>
        <taxon>Tracheophyta</taxon>
        <taxon>Spermatophyta</taxon>
        <taxon>Magnoliopsida</taxon>
        <taxon>Magnoliidae</taxon>
        <taxon>Piperales</taxon>
        <taxon>Aristolochiaceae</taxon>
        <taxon>Aristolochia</taxon>
    </lineage>
</organism>